<reference evidence="2 3" key="1">
    <citation type="submission" date="2018-08" db="EMBL/GenBank/DDBJ databases">
        <title>Comparative analysis of Burkholderia isolates from Puerto Rico.</title>
        <authorList>
            <person name="Hall C."/>
            <person name="Sahl J."/>
            <person name="Wagner D."/>
        </authorList>
    </citation>
    <scope>NUCLEOTIDE SEQUENCE [LARGE SCALE GENOMIC DNA]</scope>
    <source>
        <strain evidence="2 3">Bp8966</strain>
    </source>
</reference>
<dbReference type="RefSeq" id="WP_124759686.1">
    <property type="nucleotide sequence ID" value="NZ_QTPM01000093.1"/>
</dbReference>
<evidence type="ECO:0000313" key="2">
    <source>
        <dbReference type="EMBL" id="RQY78979.1"/>
    </source>
</evidence>
<accession>A0ABX9YEH9</accession>
<gene>
    <name evidence="2" type="ORF">DF017_35475</name>
</gene>
<organism evidence="2 3">
    <name type="scientific">Burkholderia stagnalis</name>
    <dbReference type="NCBI Taxonomy" id="1503054"/>
    <lineage>
        <taxon>Bacteria</taxon>
        <taxon>Pseudomonadati</taxon>
        <taxon>Pseudomonadota</taxon>
        <taxon>Betaproteobacteria</taxon>
        <taxon>Burkholderiales</taxon>
        <taxon>Burkholderiaceae</taxon>
        <taxon>Burkholderia</taxon>
        <taxon>Burkholderia cepacia complex</taxon>
    </lineage>
</organism>
<comment type="caution">
    <text evidence="2">The sequence shown here is derived from an EMBL/GenBank/DDBJ whole genome shotgun (WGS) entry which is preliminary data.</text>
</comment>
<sequence>MHTITVPVISTCHITAATDRILQDQGDQNPWTYVAPYSEGAFMYIQSEDLEGLPADLIDISAWARKHGYQWVRIDADGDVVDQLPSYEWT</sequence>
<protein>
    <recommendedName>
        <fullName evidence="1">DUF5983 domain-containing protein</fullName>
    </recommendedName>
</protein>
<proteinExistence type="predicted"/>
<keyword evidence="3" id="KW-1185">Reference proteome</keyword>
<feature type="domain" description="DUF5983" evidence="1">
    <location>
        <begin position="7"/>
        <end position="89"/>
    </location>
</feature>
<dbReference type="Pfam" id="PF19419">
    <property type="entry name" value="DUF5983"/>
    <property type="match status" value="1"/>
</dbReference>
<dbReference type="Proteomes" id="UP000281098">
    <property type="component" value="Unassembled WGS sequence"/>
</dbReference>
<evidence type="ECO:0000259" key="1">
    <source>
        <dbReference type="Pfam" id="PF19419"/>
    </source>
</evidence>
<dbReference type="EMBL" id="QTPM01000093">
    <property type="protein sequence ID" value="RQY78979.1"/>
    <property type="molecule type" value="Genomic_DNA"/>
</dbReference>
<dbReference type="InterPro" id="IPR046025">
    <property type="entry name" value="DUF5983"/>
</dbReference>
<evidence type="ECO:0000313" key="3">
    <source>
        <dbReference type="Proteomes" id="UP000281098"/>
    </source>
</evidence>
<name>A0ABX9YEH9_9BURK</name>